<dbReference type="GO" id="GO:0008374">
    <property type="term" value="F:O-acyltransferase activity"/>
    <property type="evidence" value="ECO:0007669"/>
    <property type="project" value="InterPro"/>
</dbReference>
<evidence type="ECO:0000256" key="1">
    <source>
        <dbReference type="ARBA" id="ARBA00022679"/>
    </source>
</evidence>
<dbReference type="PANTHER" id="PTHR22753">
    <property type="entry name" value="TRANSMEMBRANE PROTEIN 68"/>
    <property type="match status" value="1"/>
</dbReference>
<dbReference type="Proteomes" id="UP000191901">
    <property type="component" value="Chromosome"/>
</dbReference>
<reference evidence="3 4" key="1">
    <citation type="journal article" date="2016" name="Biochim. Biophys. Acta">
        <title>Characterization of red-shifted phycobilisomes isolated from the chlorophyll f-containing cyanobacterium Halomicronema hongdechloris.</title>
        <authorList>
            <person name="Li Y."/>
            <person name="Lin Y."/>
            <person name="Garvey C.J."/>
            <person name="Birch D."/>
            <person name="Corkery R.W."/>
            <person name="Loughlin P.C."/>
            <person name="Scheer H."/>
            <person name="Willows R.D."/>
            <person name="Chen M."/>
        </authorList>
    </citation>
    <scope>NUCLEOTIDE SEQUENCE [LARGE SCALE GENOMIC DNA]</scope>
    <source>
        <strain evidence="3 4">C2206</strain>
    </source>
</reference>
<gene>
    <name evidence="3" type="ORF">XM38_026750</name>
</gene>
<evidence type="ECO:0000256" key="2">
    <source>
        <dbReference type="ARBA" id="ARBA00023315"/>
    </source>
</evidence>
<dbReference type="InterPro" id="IPR016676">
    <property type="entry name" value="P_lipid/glycerol_AcTrfase_prd"/>
</dbReference>
<protein>
    <recommendedName>
        <fullName evidence="5">Phospholipid/glycerol acyltransferase domain-containing protein</fullName>
    </recommendedName>
</protein>
<dbReference type="EMBL" id="CP021983">
    <property type="protein sequence ID" value="ASC71721.1"/>
    <property type="molecule type" value="Genomic_DNA"/>
</dbReference>
<sequence>MMRLWRWLYQYYFRVDTDGWQHIPQDGPLLFVGSHNGGLATPDLPMFMYDWYRRFGLEQPIYGLMHPKVWQIFPKTAQVAASLGAIRAHPKMAIAALAQGAHVLVYPGGAQDSFRPHRLRHRIHLAGRTGFIKLALRQGATIVPLVSWGAHDSLIVLEDCYDQAKYLHRLGMPWLFNTDPEVFPIYLGLPWGVSLGALPNIPLPVQIHTRVGQPIRFPHYGRDTLRDRTYVMACHDIVVTQMQALLDTLAREVAT</sequence>
<proteinExistence type="predicted"/>
<accession>A0A1Z3HN51</accession>
<dbReference type="CDD" id="cd07987">
    <property type="entry name" value="LPLAT_MGAT-like"/>
    <property type="match status" value="1"/>
</dbReference>
<name>A0A1Z3HN51_9CYAN</name>
<dbReference type="Pfam" id="PF03982">
    <property type="entry name" value="DAGAT"/>
    <property type="match status" value="1"/>
</dbReference>
<evidence type="ECO:0000313" key="4">
    <source>
        <dbReference type="Proteomes" id="UP000191901"/>
    </source>
</evidence>
<dbReference type="PIRSF" id="PIRSF016753">
    <property type="entry name" value="P_lipid/glycerol_ac_tran_prd"/>
    <property type="match status" value="1"/>
</dbReference>
<keyword evidence="1" id="KW-0808">Transferase</keyword>
<dbReference type="KEGG" id="hhg:XM38_026750"/>
<keyword evidence="4" id="KW-1185">Reference proteome</keyword>
<dbReference type="OrthoDB" id="7056876at2"/>
<dbReference type="AlphaFoldDB" id="A0A1Z3HN51"/>
<dbReference type="SUPFAM" id="SSF69593">
    <property type="entry name" value="Glycerol-3-phosphate (1)-acyltransferase"/>
    <property type="match status" value="1"/>
</dbReference>
<dbReference type="PANTHER" id="PTHR22753:SF14">
    <property type="entry name" value="MONOACYLGLYCEROL_DIACYLGLYCEROL O-ACYLTRANSFERASE"/>
    <property type="match status" value="1"/>
</dbReference>
<evidence type="ECO:0008006" key="5">
    <source>
        <dbReference type="Google" id="ProtNLM"/>
    </source>
</evidence>
<dbReference type="InterPro" id="IPR007130">
    <property type="entry name" value="DAGAT"/>
</dbReference>
<evidence type="ECO:0000313" key="3">
    <source>
        <dbReference type="EMBL" id="ASC71721.1"/>
    </source>
</evidence>
<keyword evidence="2" id="KW-0012">Acyltransferase</keyword>
<organism evidence="3 4">
    <name type="scientific">Halomicronema hongdechloris C2206</name>
    <dbReference type="NCBI Taxonomy" id="1641165"/>
    <lineage>
        <taxon>Bacteria</taxon>
        <taxon>Bacillati</taxon>
        <taxon>Cyanobacteriota</taxon>
        <taxon>Cyanophyceae</taxon>
        <taxon>Nodosilineales</taxon>
        <taxon>Nodosilineaceae</taxon>
        <taxon>Halomicronema</taxon>
    </lineage>
</organism>
<dbReference type="STRING" id="1641165.XM38_14320"/>
<dbReference type="RefSeq" id="WP_088431673.1">
    <property type="nucleotide sequence ID" value="NZ_CP021983.2"/>
</dbReference>
<dbReference type="GO" id="GO:0016020">
    <property type="term" value="C:membrane"/>
    <property type="evidence" value="ECO:0007669"/>
    <property type="project" value="TreeGrafter"/>
</dbReference>